<dbReference type="SUPFAM" id="SSF54897">
    <property type="entry name" value="Protease propeptides/inhibitors"/>
    <property type="match status" value="1"/>
</dbReference>
<proteinExistence type="inferred from homology"/>
<dbReference type="InterPro" id="IPR052471">
    <property type="entry name" value="PBI_I9"/>
</dbReference>
<dbReference type="GO" id="GO:0042144">
    <property type="term" value="P:vacuole fusion, non-autophagic"/>
    <property type="evidence" value="ECO:0007669"/>
    <property type="project" value="TreeGrafter"/>
</dbReference>
<name>A0A9W4IEE9_9EURO</name>
<gene>
    <name evidence="2" type="ORF">PSALAMII_LOCUS1020</name>
</gene>
<dbReference type="PANTHER" id="PTHR28288">
    <property type="entry name" value="PROTEASE B INHIBITOR 2"/>
    <property type="match status" value="1"/>
</dbReference>
<protein>
    <recommendedName>
        <fullName evidence="4">Proteinase inhibitor, propeptide</fullName>
    </recommendedName>
</protein>
<dbReference type="AlphaFoldDB" id="A0A9W4IEE9"/>
<dbReference type="Proteomes" id="UP001152592">
    <property type="component" value="Unassembled WGS sequence"/>
</dbReference>
<dbReference type="OrthoDB" id="2332379at2759"/>
<evidence type="ECO:0000313" key="3">
    <source>
        <dbReference type="Proteomes" id="UP001152592"/>
    </source>
</evidence>
<sequence length="72" mass="8243">MTLYNITLKTDAPIEELEKIKINLREKGGIIRHEYSIIKGFTIEFPDDIAQTLTLESTPHVHVERDGAVENH</sequence>
<accession>A0A9W4IEE9</accession>
<comment type="caution">
    <text evidence="2">The sequence shown here is derived from an EMBL/GenBank/DDBJ whole genome shotgun (WGS) entry which is preliminary data.</text>
</comment>
<dbReference type="InterPro" id="IPR037045">
    <property type="entry name" value="S8pro/Inhibitor_I9_sf"/>
</dbReference>
<dbReference type="FunFam" id="3.30.70.80:FF:000005">
    <property type="entry name" value="Proteinase inhibitor I2B"/>
    <property type="match status" value="1"/>
</dbReference>
<dbReference type="GO" id="GO:0004866">
    <property type="term" value="F:endopeptidase inhibitor activity"/>
    <property type="evidence" value="ECO:0007669"/>
    <property type="project" value="UniProtKB-ARBA"/>
</dbReference>
<evidence type="ECO:0000313" key="2">
    <source>
        <dbReference type="EMBL" id="CAG8264491.1"/>
    </source>
</evidence>
<organism evidence="2 3">
    <name type="scientific">Penicillium salamii</name>
    <dbReference type="NCBI Taxonomy" id="1612424"/>
    <lineage>
        <taxon>Eukaryota</taxon>
        <taxon>Fungi</taxon>
        <taxon>Dikarya</taxon>
        <taxon>Ascomycota</taxon>
        <taxon>Pezizomycotina</taxon>
        <taxon>Eurotiomycetes</taxon>
        <taxon>Eurotiomycetidae</taxon>
        <taxon>Eurotiales</taxon>
        <taxon>Aspergillaceae</taxon>
        <taxon>Penicillium</taxon>
    </lineage>
</organism>
<dbReference type="PANTHER" id="PTHR28288:SF2">
    <property type="entry name" value="PROTEASE B INHIBITOR 2"/>
    <property type="match status" value="1"/>
</dbReference>
<evidence type="ECO:0008006" key="4">
    <source>
        <dbReference type="Google" id="ProtNLM"/>
    </source>
</evidence>
<reference evidence="2" key="1">
    <citation type="submission" date="2021-07" db="EMBL/GenBank/DDBJ databases">
        <authorList>
            <person name="Branca A.L. A."/>
        </authorList>
    </citation>
    <scope>NUCLEOTIDE SEQUENCE</scope>
</reference>
<dbReference type="EMBL" id="CAJVPD010000044">
    <property type="protein sequence ID" value="CAG8264491.1"/>
    <property type="molecule type" value="Genomic_DNA"/>
</dbReference>
<evidence type="ECO:0000256" key="1">
    <source>
        <dbReference type="ARBA" id="ARBA00038069"/>
    </source>
</evidence>
<dbReference type="Gene3D" id="3.30.70.80">
    <property type="entry name" value="Peptidase S8 propeptide/proteinase inhibitor I9"/>
    <property type="match status" value="1"/>
</dbReference>
<comment type="similarity">
    <text evidence="1">Belongs to the protease inhibitor I9 family.</text>
</comment>